<reference evidence="2" key="1">
    <citation type="submission" date="2024-02" db="EMBL/GenBank/DDBJ databases">
        <title>Tomenella chthoni gen. nov. sp. nov., a member of the family Jonesiaceae isolated from bat guano.</title>
        <authorList>
            <person name="Miller S.L."/>
            <person name="King J."/>
            <person name="Sankaranarayanan K."/>
            <person name="Lawson P.A."/>
        </authorList>
    </citation>
    <scope>NUCLEOTIDE SEQUENCE</scope>
    <source>
        <strain evidence="2">BS-20</strain>
    </source>
</reference>
<dbReference type="EMBL" id="CP146203">
    <property type="protein sequence ID" value="XBH22782.1"/>
    <property type="molecule type" value="Genomic_DNA"/>
</dbReference>
<evidence type="ECO:0000313" key="2">
    <source>
        <dbReference type="EMBL" id="XBH22782.1"/>
    </source>
</evidence>
<dbReference type="SUPFAM" id="SSF53335">
    <property type="entry name" value="S-adenosyl-L-methionine-dependent methyltransferases"/>
    <property type="match status" value="1"/>
</dbReference>
<dbReference type="EC" id="2.1.-.-" evidence="2"/>
<organism evidence="2">
    <name type="scientific">Jonesiaceae bacterium BS-20</name>
    <dbReference type="NCBI Taxonomy" id="3120821"/>
    <lineage>
        <taxon>Bacteria</taxon>
        <taxon>Bacillati</taxon>
        <taxon>Actinomycetota</taxon>
        <taxon>Actinomycetes</taxon>
        <taxon>Micrococcales</taxon>
        <taxon>Jonesiaceae</taxon>
    </lineage>
</organism>
<accession>A0AAU7DZS8</accession>
<dbReference type="AlphaFoldDB" id="A0AAU7DZS8"/>
<sequence>MGKHGGFGQIRFTEVDGKDAIAAGRTWWDANASEYLAENGAFLGLDHFVWGPEGLTEAQAQLLGPTSELAGKQILEIGSGAAQCSRWLATQGAHPVASDISHGMLKNSIDIDRALDGTSSFSDATGKRAAKRKAPASKVASNGVVANSRVSTTTGAIAPDIPTAIPVIQADARKLPFGLESFDAVFTSFGAIPFVPDAELIHHEAFRVLKPGGRWVFSVTHPARWMFPDDPTMHGTSIIRSYFATEPYVEFDRSGKVEYAEFHRTTGQHVRQVVGAGFNIIDLVEPEWPAENTNVWGGWGPERGALLPGTLIVVCEKPLV</sequence>
<dbReference type="InterPro" id="IPR013216">
    <property type="entry name" value="Methyltransf_11"/>
</dbReference>
<dbReference type="GO" id="GO:0032259">
    <property type="term" value="P:methylation"/>
    <property type="evidence" value="ECO:0007669"/>
    <property type="project" value="UniProtKB-KW"/>
</dbReference>
<proteinExistence type="predicted"/>
<dbReference type="GO" id="GO:0008757">
    <property type="term" value="F:S-adenosylmethionine-dependent methyltransferase activity"/>
    <property type="evidence" value="ECO:0007669"/>
    <property type="project" value="InterPro"/>
</dbReference>
<name>A0AAU7DZS8_9MICO</name>
<protein>
    <submittedName>
        <fullName evidence="2">Class I SAM-dependent methyltransferase</fullName>
        <ecNumber evidence="2">2.1.-.-</ecNumber>
    </submittedName>
</protein>
<gene>
    <name evidence="2" type="ORF">V5R04_06070</name>
</gene>
<keyword evidence="2" id="KW-0808">Transferase</keyword>
<dbReference type="PANTHER" id="PTHR43591">
    <property type="entry name" value="METHYLTRANSFERASE"/>
    <property type="match status" value="1"/>
</dbReference>
<dbReference type="Pfam" id="PF08241">
    <property type="entry name" value="Methyltransf_11"/>
    <property type="match status" value="1"/>
</dbReference>
<dbReference type="CDD" id="cd02440">
    <property type="entry name" value="AdoMet_MTases"/>
    <property type="match status" value="1"/>
</dbReference>
<feature type="domain" description="Methyltransferase type 11" evidence="1">
    <location>
        <begin position="163"/>
        <end position="217"/>
    </location>
</feature>
<evidence type="ECO:0000259" key="1">
    <source>
        <dbReference type="Pfam" id="PF08241"/>
    </source>
</evidence>
<dbReference type="InterPro" id="IPR029063">
    <property type="entry name" value="SAM-dependent_MTases_sf"/>
</dbReference>
<keyword evidence="2" id="KW-0489">Methyltransferase</keyword>
<dbReference type="Gene3D" id="3.40.50.150">
    <property type="entry name" value="Vaccinia Virus protein VP39"/>
    <property type="match status" value="1"/>
</dbReference>